<dbReference type="OrthoDB" id="444334at2759"/>
<feature type="transmembrane region" description="Helical" evidence="2">
    <location>
        <begin position="755"/>
        <end position="781"/>
    </location>
</feature>
<feature type="transmembrane region" description="Helical" evidence="2">
    <location>
        <begin position="820"/>
        <end position="838"/>
    </location>
</feature>
<feature type="transmembrane region" description="Helical" evidence="2">
    <location>
        <begin position="964"/>
        <end position="983"/>
    </location>
</feature>
<keyword evidence="2" id="KW-1133">Transmembrane helix</keyword>
<feature type="transmembrane region" description="Helical" evidence="2">
    <location>
        <begin position="242"/>
        <end position="258"/>
    </location>
</feature>
<gene>
    <name evidence="3" type="ORF">AK812_SmicGene26105</name>
</gene>
<protein>
    <submittedName>
        <fullName evidence="3">Uncharacterized protein</fullName>
    </submittedName>
</protein>
<comment type="caution">
    <text evidence="3">The sequence shown here is derived from an EMBL/GenBank/DDBJ whole genome shotgun (WGS) entry which is preliminary data.</text>
</comment>
<feature type="transmembrane region" description="Helical" evidence="2">
    <location>
        <begin position="327"/>
        <end position="352"/>
    </location>
</feature>
<feature type="transmembrane region" description="Helical" evidence="2">
    <location>
        <begin position="431"/>
        <end position="453"/>
    </location>
</feature>
<feature type="transmembrane region" description="Helical" evidence="2">
    <location>
        <begin position="916"/>
        <end position="938"/>
    </location>
</feature>
<dbReference type="EMBL" id="LSRX01000635">
    <property type="protein sequence ID" value="OLP92120.1"/>
    <property type="molecule type" value="Genomic_DNA"/>
</dbReference>
<feature type="region of interest" description="Disordered" evidence="1">
    <location>
        <begin position="1058"/>
        <end position="1096"/>
    </location>
</feature>
<evidence type="ECO:0000256" key="2">
    <source>
        <dbReference type="SAM" id="Phobius"/>
    </source>
</evidence>
<keyword evidence="2" id="KW-0472">Membrane</keyword>
<feature type="compositionally biased region" description="Acidic residues" evidence="1">
    <location>
        <begin position="1058"/>
        <end position="1070"/>
    </location>
</feature>
<feature type="transmembrane region" description="Helical" evidence="2">
    <location>
        <begin position="1003"/>
        <end position="1026"/>
    </location>
</feature>
<feature type="transmembrane region" description="Helical" evidence="2">
    <location>
        <begin position="384"/>
        <end position="410"/>
    </location>
</feature>
<dbReference type="Proteomes" id="UP000186817">
    <property type="component" value="Unassembled WGS sequence"/>
</dbReference>
<keyword evidence="4" id="KW-1185">Reference proteome</keyword>
<name>A0A1Q9DAG0_SYMMI</name>
<dbReference type="AlphaFoldDB" id="A0A1Q9DAG0"/>
<sequence>MAVVAVAKTATPQYFREGEHEHFAWDCSSVPRRIADLGHFFHRHLKDEEVHEDCIRAMQTLVKVPAVALMLPMPLNDDAKEALRDIKQAGIEIVISAETSFWESPRMLYILKVEPDETKSPVGQLQKFLEVVAEATLPAKPSDGPWLWSLHEPDVAAALLVCEAMGDSENCFWRLLRNMRILTPVCSLEQQRHVKEQYAPSTTYVLAWMNQYTQGIWPLLVLTVPFAIFVEEDRLNEASWEFYALQAVVILWAIVMIGRSRHRSSFVMSYEAGESKTWAADFNKVKITKRQILRRIMSQTGAGSEFAAMLNLTQNPDHHKMVHHRLWVAWCLLLSGLGCFICLVLAGLFLLFTMELKFILIYEWGDCYHLECHDPAIKHGFSGVLSMIGCDILLALTLNVATGELCKAFAYRIAKTWNFRSMILRQFVEHFTAITIDIVATIGMFSYLAFAFLPEWETTTPTEWWDSSGCDIFWDFQEWFSHAKGADVYTSQIVSRRTLPVAKMSLAPSLVVAWAHRSAALAALVRKACQGAMTHCLWVCLLAGPAENGFPVQKKKPGQAVQAGQVVEVKDPAIVPRDPKEAQVPEGDPKFLENAMTKSAAVSKYLAEFKNCAHSRCQLDSRWMTGKLLRICCLGTELKKAARFEDSWVPPSSQGLMWSFSDLEKWKMKWDQYVFVAEAKTNRCRDDFVFGRPILIRFSPRLYSDGTDVSDISACKACRALRGCDADDQSCCSGTLFCARSKLGFKQRREVFEAWLGGLFVVAPFVEILMLFIVPLLAYLIHVHCELDRDLDEDADKDQPRRGCSPCACCCGFLRGLGRLVAFIFLLDGAVLGLPYIWRGFPFKAPKIIQENVEELGLEEEGEENGKDAKEAKEMLYLTDKDHPQGATVIGGLFGPLDQRLLRPMDPLDELKLLKLNFLVMVLFAPINPIGVIFQMLARQLDLHSRLPKLLMVRRRGFPTDNRLAHASQNLFGLMILPVAALWHTGLSLVSANPDLHTQPHGIVVIVWFAIGLGISAAALLGQWLVTRLFSWLRWGKVMLSRESSAIVGLEKEELEIEAGDDEAEREEAEEAKAKAEAEAERSKAEALKAAPSLTL</sequence>
<feature type="compositionally biased region" description="Basic and acidic residues" evidence="1">
    <location>
        <begin position="1071"/>
        <end position="1087"/>
    </location>
</feature>
<accession>A0A1Q9DAG0</accession>
<evidence type="ECO:0000256" key="1">
    <source>
        <dbReference type="SAM" id="MobiDB-lite"/>
    </source>
</evidence>
<reference evidence="3 4" key="1">
    <citation type="submission" date="2016-02" db="EMBL/GenBank/DDBJ databases">
        <title>Genome analysis of coral dinoflagellate symbionts highlights evolutionary adaptations to a symbiotic lifestyle.</title>
        <authorList>
            <person name="Aranda M."/>
            <person name="Li Y."/>
            <person name="Liew Y.J."/>
            <person name="Baumgarten S."/>
            <person name="Simakov O."/>
            <person name="Wilson M."/>
            <person name="Piel J."/>
            <person name="Ashoor H."/>
            <person name="Bougouffa S."/>
            <person name="Bajic V.B."/>
            <person name="Ryu T."/>
            <person name="Ravasi T."/>
            <person name="Bayer T."/>
            <person name="Micklem G."/>
            <person name="Kim H."/>
            <person name="Bhak J."/>
            <person name="Lajeunesse T.C."/>
            <person name="Voolstra C.R."/>
        </authorList>
    </citation>
    <scope>NUCLEOTIDE SEQUENCE [LARGE SCALE GENOMIC DNA]</scope>
    <source>
        <strain evidence="3 4">CCMP2467</strain>
    </source>
</reference>
<feature type="transmembrane region" description="Helical" evidence="2">
    <location>
        <begin position="212"/>
        <end position="230"/>
    </location>
</feature>
<keyword evidence="2" id="KW-0812">Transmembrane</keyword>
<organism evidence="3 4">
    <name type="scientific">Symbiodinium microadriaticum</name>
    <name type="common">Dinoflagellate</name>
    <name type="synonym">Zooxanthella microadriatica</name>
    <dbReference type="NCBI Taxonomy" id="2951"/>
    <lineage>
        <taxon>Eukaryota</taxon>
        <taxon>Sar</taxon>
        <taxon>Alveolata</taxon>
        <taxon>Dinophyceae</taxon>
        <taxon>Suessiales</taxon>
        <taxon>Symbiodiniaceae</taxon>
        <taxon>Symbiodinium</taxon>
    </lineage>
</organism>
<evidence type="ECO:0000313" key="3">
    <source>
        <dbReference type="EMBL" id="OLP92120.1"/>
    </source>
</evidence>
<proteinExistence type="predicted"/>
<evidence type="ECO:0000313" key="4">
    <source>
        <dbReference type="Proteomes" id="UP000186817"/>
    </source>
</evidence>